<reference evidence="6 7" key="1">
    <citation type="submission" date="2018-04" db="EMBL/GenBank/DDBJ databases">
        <title>Genomic Encyclopedia of Archaeal and Bacterial Type Strains, Phase II (KMG-II): from individual species to whole genera.</title>
        <authorList>
            <person name="Goeker M."/>
        </authorList>
    </citation>
    <scope>NUCLEOTIDE SEQUENCE [LARGE SCALE GENOMIC DNA]</scope>
    <source>
        <strain evidence="6 7">DSM 12244</strain>
    </source>
</reference>
<gene>
    <name evidence="6" type="ORF">C8N31_1245</name>
</gene>
<dbReference type="PANTHER" id="PTHR33337">
    <property type="entry name" value="GFA DOMAIN-CONTAINING PROTEIN"/>
    <property type="match status" value="1"/>
</dbReference>
<evidence type="ECO:0000259" key="5">
    <source>
        <dbReference type="PROSITE" id="PS51891"/>
    </source>
</evidence>
<protein>
    <recommendedName>
        <fullName evidence="5">CENP-V/GFA domain-containing protein</fullName>
    </recommendedName>
</protein>
<dbReference type="Pfam" id="PF04828">
    <property type="entry name" value="GFA"/>
    <property type="match status" value="1"/>
</dbReference>
<evidence type="ECO:0000256" key="3">
    <source>
        <dbReference type="ARBA" id="ARBA00022833"/>
    </source>
</evidence>
<dbReference type="SUPFAM" id="SSF51316">
    <property type="entry name" value="Mss4-like"/>
    <property type="match status" value="1"/>
</dbReference>
<dbReference type="Gene3D" id="3.90.1590.10">
    <property type="entry name" value="glutathione-dependent formaldehyde- activating enzyme (gfa)"/>
    <property type="match status" value="1"/>
</dbReference>
<dbReference type="InterPro" id="IPR006913">
    <property type="entry name" value="CENP-V/GFA"/>
</dbReference>
<evidence type="ECO:0000256" key="2">
    <source>
        <dbReference type="ARBA" id="ARBA00022723"/>
    </source>
</evidence>
<dbReference type="GO" id="GO:0046872">
    <property type="term" value="F:metal ion binding"/>
    <property type="evidence" value="ECO:0007669"/>
    <property type="project" value="UniProtKB-KW"/>
</dbReference>
<keyword evidence="3" id="KW-0862">Zinc</keyword>
<feature type="domain" description="CENP-V/GFA" evidence="5">
    <location>
        <begin position="7"/>
        <end position="119"/>
    </location>
</feature>
<evidence type="ECO:0000256" key="4">
    <source>
        <dbReference type="ARBA" id="ARBA00023239"/>
    </source>
</evidence>
<dbReference type="PANTHER" id="PTHR33337:SF40">
    <property type="entry name" value="CENP-V_GFA DOMAIN-CONTAINING PROTEIN-RELATED"/>
    <property type="match status" value="1"/>
</dbReference>
<comment type="similarity">
    <text evidence="1">Belongs to the Gfa family.</text>
</comment>
<dbReference type="RefSeq" id="WP_025050062.1">
    <property type="nucleotide sequence ID" value="NZ_QBKU01000024.1"/>
</dbReference>
<dbReference type="InterPro" id="IPR011057">
    <property type="entry name" value="Mss4-like_sf"/>
</dbReference>
<evidence type="ECO:0000256" key="1">
    <source>
        <dbReference type="ARBA" id="ARBA00005495"/>
    </source>
</evidence>
<keyword evidence="4" id="KW-0456">Lyase</keyword>
<name>A0A2T6BX87_9RHOB</name>
<dbReference type="PROSITE" id="PS51891">
    <property type="entry name" value="CENP_V_GFA"/>
    <property type="match status" value="1"/>
</dbReference>
<dbReference type="AlphaFoldDB" id="A0A2T6BX87"/>
<evidence type="ECO:0000313" key="7">
    <source>
        <dbReference type="Proteomes" id="UP000244092"/>
    </source>
</evidence>
<evidence type="ECO:0000313" key="6">
    <source>
        <dbReference type="EMBL" id="PTX60689.1"/>
    </source>
</evidence>
<organism evidence="6 7">
    <name type="scientific">Sulfitobacter mediterraneus</name>
    <dbReference type="NCBI Taxonomy" id="83219"/>
    <lineage>
        <taxon>Bacteria</taxon>
        <taxon>Pseudomonadati</taxon>
        <taxon>Pseudomonadota</taxon>
        <taxon>Alphaproteobacteria</taxon>
        <taxon>Rhodobacterales</taxon>
        <taxon>Roseobacteraceae</taxon>
        <taxon>Sulfitobacter</taxon>
    </lineage>
</organism>
<comment type="caution">
    <text evidence="6">The sequence shown here is derived from an EMBL/GenBank/DDBJ whole genome shotgun (WGS) entry which is preliminary data.</text>
</comment>
<sequence length="139" mass="15762">MTEDIELRGQCMCGSVQVRAASNRNRVAICHCDMCRRWSSGPFMSVNCREVAFNNEGSVSRVRSSDRAERGFCRECGSNLFYRIVGQTNYQMAAGIFNNQDQFRMALQVFVDEKPSYYSFSEQTKCMTAAEVLAIHAPK</sequence>
<dbReference type="Proteomes" id="UP000244092">
    <property type="component" value="Unassembled WGS sequence"/>
</dbReference>
<accession>A0A2T6BX87</accession>
<keyword evidence="2" id="KW-0479">Metal-binding</keyword>
<dbReference type="GO" id="GO:0016846">
    <property type="term" value="F:carbon-sulfur lyase activity"/>
    <property type="evidence" value="ECO:0007669"/>
    <property type="project" value="InterPro"/>
</dbReference>
<proteinExistence type="inferred from homology"/>
<dbReference type="EMBL" id="QBKU01000024">
    <property type="protein sequence ID" value="PTX60689.1"/>
    <property type="molecule type" value="Genomic_DNA"/>
</dbReference>